<dbReference type="EMBL" id="CAIO01000334">
    <property type="protein sequence ID" value="CCI26492.1"/>
    <property type="molecule type" value="Genomic_DNA"/>
</dbReference>
<dbReference type="AlphaFoldDB" id="I4HWR8"/>
<feature type="region of interest" description="Disordered" evidence="1">
    <location>
        <begin position="1"/>
        <end position="69"/>
    </location>
</feature>
<dbReference type="HOGENOM" id="CLU_2771244_0_0_3"/>
<feature type="compositionally biased region" description="Polar residues" evidence="1">
    <location>
        <begin position="7"/>
        <end position="32"/>
    </location>
</feature>
<name>I4HWR8_MICAE</name>
<sequence length="69" mass="7763">MTEAKAMTNQFPTQSSESSNQANQVVYASNQEEAIRVPQEKNLTNQDTSFPDEEELSPLAWGPETALFW</sequence>
<evidence type="ECO:0000256" key="1">
    <source>
        <dbReference type="SAM" id="MobiDB-lite"/>
    </source>
</evidence>
<proteinExistence type="predicted"/>
<organism evidence="2 3">
    <name type="scientific">Microcystis aeruginosa PCC 9809</name>
    <dbReference type="NCBI Taxonomy" id="1160285"/>
    <lineage>
        <taxon>Bacteria</taxon>
        <taxon>Bacillati</taxon>
        <taxon>Cyanobacteriota</taxon>
        <taxon>Cyanophyceae</taxon>
        <taxon>Oscillatoriophycideae</taxon>
        <taxon>Chroococcales</taxon>
        <taxon>Microcystaceae</taxon>
        <taxon>Microcystis</taxon>
    </lineage>
</organism>
<reference evidence="2 3" key="1">
    <citation type="submission" date="2012-04" db="EMBL/GenBank/DDBJ databases">
        <authorList>
            <person name="Genoscope - CEA"/>
        </authorList>
    </citation>
    <scope>NUCLEOTIDE SEQUENCE [LARGE SCALE GENOMIC DNA]</scope>
    <source>
        <strain evidence="2 3">9809</strain>
    </source>
</reference>
<evidence type="ECO:0000313" key="2">
    <source>
        <dbReference type="EMBL" id="CCI26492.1"/>
    </source>
</evidence>
<gene>
    <name evidence="2" type="ORF">MICAH_40004</name>
</gene>
<protein>
    <submittedName>
        <fullName evidence="2">Uncharacterized protein</fullName>
    </submittedName>
</protein>
<dbReference type="Proteomes" id="UP000004775">
    <property type="component" value="Unassembled WGS sequence"/>
</dbReference>
<evidence type="ECO:0000313" key="3">
    <source>
        <dbReference type="Proteomes" id="UP000004775"/>
    </source>
</evidence>
<dbReference type="RefSeq" id="WP_002795419.1">
    <property type="nucleotide sequence ID" value="NZ_HE973721.1"/>
</dbReference>
<accession>I4HWR8</accession>
<comment type="caution">
    <text evidence="2">The sequence shown here is derived from an EMBL/GenBank/DDBJ whole genome shotgun (WGS) entry which is preliminary data.</text>
</comment>